<gene>
    <name evidence="1" type="ORF">KDAU_39600</name>
</gene>
<organism evidence="1 2">
    <name type="scientific">Dictyobacter aurantiacus</name>
    <dbReference type="NCBI Taxonomy" id="1936993"/>
    <lineage>
        <taxon>Bacteria</taxon>
        <taxon>Bacillati</taxon>
        <taxon>Chloroflexota</taxon>
        <taxon>Ktedonobacteria</taxon>
        <taxon>Ktedonobacterales</taxon>
        <taxon>Dictyobacteraceae</taxon>
        <taxon>Dictyobacter</taxon>
    </lineage>
</organism>
<dbReference type="Proteomes" id="UP000287224">
    <property type="component" value="Unassembled WGS sequence"/>
</dbReference>
<dbReference type="EMBL" id="BIFQ01000001">
    <property type="protein sequence ID" value="GCE06631.1"/>
    <property type="molecule type" value="Genomic_DNA"/>
</dbReference>
<accession>A0A401ZIE3</accession>
<comment type="caution">
    <text evidence="1">The sequence shown here is derived from an EMBL/GenBank/DDBJ whole genome shotgun (WGS) entry which is preliminary data.</text>
</comment>
<evidence type="ECO:0000313" key="1">
    <source>
        <dbReference type="EMBL" id="GCE06631.1"/>
    </source>
</evidence>
<sequence>MQAYQPANNGDFVVFRESAVVDEHSIANISLWGCDLDEIFHYSKTL</sequence>
<name>A0A401ZIE3_9CHLR</name>
<keyword evidence="2" id="KW-1185">Reference proteome</keyword>
<dbReference type="AlphaFoldDB" id="A0A401ZIE3"/>
<evidence type="ECO:0000313" key="2">
    <source>
        <dbReference type="Proteomes" id="UP000287224"/>
    </source>
</evidence>
<protein>
    <submittedName>
        <fullName evidence="1">Uncharacterized protein</fullName>
    </submittedName>
</protein>
<proteinExistence type="predicted"/>
<reference evidence="2" key="1">
    <citation type="submission" date="2018-12" db="EMBL/GenBank/DDBJ databases">
        <title>Tengunoibacter tsumagoiensis gen. nov., sp. nov., Dictyobacter kobayashii sp. nov., D. alpinus sp. nov., and D. joshuensis sp. nov. and description of Dictyobacteraceae fam. nov. within the order Ktedonobacterales isolated from Tengu-no-mugimeshi.</title>
        <authorList>
            <person name="Wang C.M."/>
            <person name="Zheng Y."/>
            <person name="Sakai Y."/>
            <person name="Toyoda A."/>
            <person name="Minakuchi Y."/>
            <person name="Abe K."/>
            <person name="Yokota A."/>
            <person name="Yabe S."/>
        </authorList>
    </citation>
    <scope>NUCLEOTIDE SEQUENCE [LARGE SCALE GENOMIC DNA]</scope>
    <source>
        <strain evidence="2">S-27</strain>
    </source>
</reference>